<dbReference type="InterPro" id="IPR036439">
    <property type="entry name" value="Dockerin_dom_sf"/>
</dbReference>
<dbReference type="AlphaFoldDB" id="X0XQY5"/>
<organism evidence="1">
    <name type="scientific">marine sediment metagenome</name>
    <dbReference type="NCBI Taxonomy" id="412755"/>
    <lineage>
        <taxon>unclassified sequences</taxon>
        <taxon>metagenomes</taxon>
        <taxon>ecological metagenomes</taxon>
    </lineage>
</organism>
<feature type="non-terminal residue" evidence="1">
    <location>
        <position position="1"/>
    </location>
</feature>
<proteinExistence type="predicted"/>
<protein>
    <submittedName>
        <fullName evidence="1">Uncharacterized protein</fullName>
    </submittedName>
</protein>
<accession>X0XQY5</accession>
<dbReference type="GO" id="GO:0000272">
    <property type="term" value="P:polysaccharide catabolic process"/>
    <property type="evidence" value="ECO:0007669"/>
    <property type="project" value="InterPro"/>
</dbReference>
<sequence>LRDFAVLASAWHSRDGDDNWNRHCDISEPNDNVIDEYDLAIFAKDWLN</sequence>
<dbReference type="EMBL" id="BARS01040743">
    <property type="protein sequence ID" value="GAG39053.1"/>
    <property type="molecule type" value="Genomic_DNA"/>
</dbReference>
<reference evidence="1" key="1">
    <citation type="journal article" date="2014" name="Front. Microbiol.">
        <title>High frequency of phylogenetically diverse reductive dehalogenase-homologous genes in deep subseafloor sedimentary metagenomes.</title>
        <authorList>
            <person name="Kawai M."/>
            <person name="Futagami T."/>
            <person name="Toyoda A."/>
            <person name="Takaki Y."/>
            <person name="Nishi S."/>
            <person name="Hori S."/>
            <person name="Arai W."/>
            <person name="Tsubouchi T."/>
            <person name="Morono Y."/>
            <person name="Uchiyama I."/>
            <person name="Ito T."/>
            <person name="Fujiyama A."/>
            <person name="Inagaki F."/>
            <person name="Takami H."/>
        </authorList>
    </citation>
    <scope>NUCLEOTIDE SEQUENCE</scope>
    <source>
        <strain evidence="1">Expedition CK06-06</strain>
    </source>
</reference>
<evidence type="ECO:0000313" key="1">
    <source>
        <dbReference type="EMBL" id="GAG39053.1"/>
    </source>
</evidence>
<name>X0XQY5_9ZZZZ</name>
<dbReference type="Gene3D" id="1.10.1330.10">
    <property type="entry name" value="Dockerin domain"/>
    <property type="match status" value="1"/>
</dbReference>
<gene>
    <name evidence="1" type="ORF">S01H1_62064</name>
</gene>
<comment type="caution">
    <text evidence="1">The sequence shown here is derived from an EMBL/GenBank/DDBJ whole genome shotgun (WGS) entry which is preliminary data.</text>
</comment>